<name>A0A173SCK5_9FIRM</name>
<protein>
    <submittedName>
        <fullName evidence="1">Beta-lactamase superfamily domain</fullName>
    </submittedName>
    <submittedName>
        <fullName evidence="2">MBL fold metallo-hydrolase</fullName>
    </submittedName>
</protein>
<evidence type="ECO:0000313" key="5">
    <source>
        <dbReference type="Proteomes" id="UP000283497"/>
    </source>
</evidence>
<dbReference type="Gene3D" id="3.60.15.10">
    <property type="entry name" value="Ribonuclease Z/Hydroxyacylglutathione hydrolase-like"/>
    <property type="match status" value="1"/>
</dbReference>
<evidence type="ECO:0000313" key="1">
    <source>
        <dbReference type="EMBL" id="CUM88041.1"/>
    </source>
</evidence>
<dbReference type="RefSeq" id="WP_022170222.1">
    <property type="nucleotide sequence ID" value="NZ_CATVSP010000131.1"/>
</dbReference>
<dbReference type="Proteomes" id="UP000095390">
    <property type="component" value="Unassembled WGS sequence"/>
</dbReference>
<dbReference type="InterPro" id="IPR036866">
    <property type="entry name" value="RibonucZ/Hydroxyglut_hydro"/>
</dbReference>
<evidence type="ECO:0000313" key="3">
    <source>
        <dbReference type="EMBL" id="RHN04528.1"/>
    </source>
</evidence>
<sequence>MSKLTVTYIKHSGFLIETANSYLLFDYWQGKLPELQYDKELYIFSSHAHHDHYTKDIFKLENKCQRVVYVLSSDIKRASSFWKKAENVIFMKPHEEKEIDDCVISTLKSTDEGVAFLVKTEGKTIYHAGDLHWWDWPGEPEEDNKMMEQLYKAEMEYLKAEKIDCAFVVLDPRQEESGSLGMEYFIKNVGAHFIFPMHCWEQYDIIEKYKKDVDRKFLTGQIMNITAPGQQFVLD</sequence>
<keyword evidence="2" id="KW-0378">Hydrolase</keyword>
<dbReference type="EMBL" id="QRNJ01000036">
    <property type="protein sequence ID" value="RHK38214.1"/>
    <property type="molecule type" value="Genomic_DNA"/>
</dbReference>
<accession>A0A173SCK5</accession>
<gene>
    <name evidence="2" type="ORF">DW068_09760</name>
    <name evidence="3" type="ORF">DWZ29_17315</name>
    <name evidence="1" type="ORF">ERS852578_00832</name>
</gene>
<evidence type="ECO:0000313" key="6">
    <source>
        <dbReference type="Proteomes" id="UP000283700"/>
    </source>
</evidence>
<reference evidence="5 6" key="2">
    <citation type="submission" date="2018-08" db="EMBL/GenBank/DDBJ databases">
        <title>A genome reference for cultivated species of the human gut microbiota.</title>
        <authorList>
            <person name="Zou Y."/>
            <person name="Xue W."/>
            <person name="Luo G."/>
        </authorList>
    </citation>
    <scope>NUCLEOTIDE SEQUENCE [LARGE SCALE GENOMIC DNA]</scope>
    <source>
        <strain evidence="3 6">AF31-17AC</strain>
        <strain evidence="2 5">AF45-14BH</strain>
    </source>
</reference>
<dbReference type="SUPFAM" id="SSF56281">
    <property type="entry name" value="Metallo-hydrolase/oxidoreductase"/>
    <property type="match status" value="1"/>
</dbReference>
<dbReference type="Pfam" id="PF13483">
    <property type="entry name" value="Lactamase_B_3"/>
    <property type="match status" value="1"/>
</dbReference>
<dbReference type="Proteomes" id="UP000283497">
    <property type="component" value="Unassembled WGS sequence"/>
</dbReference>
<dbReference type="AlphaFoldDB" id="A0A173SCK5"/>
<dbReference type="Proteomes" id="UP000283700">
    <property type="component" value="Unassembled WGS sequence"/>
</dbReference>
<proteinExistence type="predicted"/>
<evidence type="ECO:0000313" key="4">
    <source>
        <dbReference type="Proteomes" id="UP000095390"/>
    </source>
</evidence>
<organism evidence="1 4">
    <name type="scientific">Anaerobutyricum hallii</name>
    <dbReference type="NCBI Taxonomy" id="39488"/>
    <lineage>
        <taxon>Bacteria</taxon>
        <taxon>Bacillati</taxon>
        <taxon>Bacillota</taxon>
        <taxon>Clostridia</taxon>
        <taxon>Lachnospirales</taxon>
        <taxon>Lachnospiraceae</taxon>
        <taxon>Anaerobutyricum</taxon>
    </lineage>
</organism>
<dbReference type="OrthoDB" id="36975at2"/>
<evidence type="ECO:0000313" key="2">
    <source>
        <dbReference type="EMBL" id="RHK38214.1"/>
    </source>
</evidence>
<dbReference type="EMBL" id="QRQO01000107">
    <property type="protein sequence ID" value="RHN04528.1"/>
    <property type="molecule type" value="Genomic_DNA"/>
</dbReference>
<dbReference type="EMBL" id="CYYC01000007">
    <property type="protein sequence ID" value="CUM88041.1"/>
    <property type="molecule type" value="Genomic_DNA"/>
</dbReference>
<dbReference type="PANTHER" id="PTHR42967">
    <property type="entry name" value="METAL DEPENDENT HYDROLASE"/>
    <property type="match status" value="1"/>
</dbReference>
<dbReference type="GO" id="GO:0016787">
    <property type="term" value="F:hydrolase activity"/>
    <property type="evidence" value="ECO:0007669"/>
    <property type="project" value="UniProtKB-KW"/>
</dbReference>
<dbReference type="PANTHER" id="PTHR42967:SF1">
    <property type="entry name" value="MBL FOLD METALLO-HYDROLASE"/>
    <property type="match status" value="1"/>
</dbReference>
<reference evidence="1 4" key="1">
    <citation type="submission" date="2015-09" db="EMBL/GenBank/DDBJ databases">
        <authorList>
            <consortium name="Pathogen Informatics"/>
        </authorList>
    </citation>
    <scope>NUCLEOTIDE SEQUENCE [LARGE SCALE GENOMIC DNA]</scope>
    <source>
        <strain evidence="1 4">2789STDY5834966</strain>
    </source>
</reference>